<comment type="caution">
    <text evidence="14">The sequence shown here is derived from an EMBL/GenBank/DDBJ whole genome shotgun (WGS) entry which is preliminary data.</text>
</comment>
<keyword evidence="9 11" id="KW-0106">Calcium</keyword>
<dbReference type="GO" id="GO:0005576">
    <property type="term" value="C:extracellular region"/>
    <property type="evidence" value="ECO:0007669"/>
    <property type="project" value="UniProtKB-SubCell"/>
</dbReference>
<dbReference type="InterPro" id="IPR050819">
    <property type="entry name" value="Tripeptidyl-peptidase_I"/>
</dbReference>
<dbReference type="Gene3D" id="3.40.50.200">
    <property type="entry name" value="Peptidase S8/S53 domain"/>
    <property type="match status" value="2"/>
</dbReference>
<dbReference type="STRING" id="5643.A0A060SEN3"/>
<dbReference type="EC" id="3.4.14.10" evidence="4"/>
<dbReference type="PROSITE" id="PS51695">
    <property type="entry name" value="SEDOLISIN"/>
    <property type="match status" value="1"/>
</dbReference>
<feature type="binding site" evidence="11">
    <location>
        <position position="500"/>
    </location>
    <ligand>
        <name>Ca(2+)</name>
        <dbReference type="ChEBI" id="CHEBI:29108"/>
    </ligand>
</feature>
<feature type="domain" description="Peptidase S53" evidence="13">
    <location>
        <begin position="202"/>
        <end position="540"/>
    </location>
</feature>
<dbReference type="PANTHER" id="PTHR14218:SF15">
    <property type="entry name" value="TRIPEPTIDYL-PEPTIDASE 1"/>
    <property type="match status" value="1"/>
</dbReference>
<dbReference type="Pfam" id="PF00082">
    <property type="entry name" value="Peptidase_S8"/>
    <property type="match status" value="1"/>
</dbReference>
<feature type="binding site" evidence="11">
    <location>
        <position position="520"/>
    </location>
    <ligand>
        <name>Ca(2+)</name>
        <dbReference type="ChEBI" id="CHEBI:29108"/>
    </ligand>
</feature>
<dbReference type="InterPro" id="IPR000209">
    <property type="entry name" value="Peptidase_S8/S53_dom"/>
</dbReference>
<comment type="function">
    <text evidence="2">Secreted tripeptidyl-peptidase which degrades proteins at acidic pHs and is involved in virulence.</text>
</comment>
<comment type="subcellular location">
    <subcellularLocation>
        <location evidence="3">Secreted</location>
        <location evidence="3">Extracellular space</location>
    </subcellularLocation>
</comment>
<evidence type="ECO:0000256" key="1">
    <source>
        <dbReference type="ARBA" id="ARBA00001910"/>
    </source>
</evidence>
<comment type="catalytic activity">
    <reaction evidence="1">
        <text>Release of an N-terminal tripeptide from a polypeptide.</text>
        <dbReference type="EC" id="3.4.14.10"/>
    </reaction>
</comment>
<dbReference type="CDD" id="cd11377">
    <property type="entry name" value="Pro-peptidase_S53"/>
    <property type="match status" value="1"/>
</dbReference>
<evidence type="ECO:0000256" key="6">
    <source>
        <dbReference type="ARBA" id="ARBA00022723"/>
    </source>
</evidence>
<feature type="region of interest" description="Disordered" evidence="12">
    <location>
        <begin position="170"/>
        <end position="195"/>
    </location>
</feature>
<dbReference type="InterPro" id="IPR030400">
    <property type="entry name" value="Sedolisin_dom"/>
</dbReference>
<dbReference type="InterPro" id="IPR036852">
    <property type="entry name" value="Peptidase_S8/S53_dom_sf"/>
</dbReference>
<evidence type="ECO:0000256" key="11">
    <source>
        <dbReference type="PROSITE-ProRule" id="PRU01032"/>
    </source>
</evidence>
<feature type="active site" description="Charge relay system" evidence="11">
    <location>
        <position position="280"/>
    </location>
</feature>
<feature type="active site" description="Charge relay system" evidence="11">
    <location>
        <position position="276"/>
    </location>
</feature>
<dbReference type="InterPro" id="IPR015366">
    <property type="entry name" value="S53_propep"/>
</dbReference>
<dbReference type="AlphaFoldDB" id="A0A060SEN3"/>
<keyword evidence="15" id="KW-1185">Reference proteome</keyword>
<keyword evidence="7 11" id="KW-0378">Hydrolase</keyword>
<feature type="binding site" evidence="11">
    <location>
        <position position="518"/>
    </location>
    <ligand>
        <name>Ca(2+)</name>
        <dbReference type="ChEBI" id="CHEBI:29108"/>
    </ligand>
</feature>
<dbReference type="CDD" id="cd04056">
    <property type="entry name" value="Peptidases_S53"/>
    <property type="match status" value="1"/>
</dbReference>
<dbReference type="PANTHER" id="PTHR14218">
    <property type="entry name" value="PROTEASE S8 TRIPEPTIDYL PEPTIDASE I CLN2"/>
    <property type="match status" value="1"/>
</dbReference>
<organism evidence="14 15">
    <name type="scientific">Pycnoporus cinnabarinus</name>
    <name type="common">Cinnabar-red polypore</name>
    <name type="synonym">Trametes cinnabarina</name>
    <dbReference type="NCBI Taxonomy" id="5643"/>
    <lineage>
        <taxon>Eukaryota</taxon>
        <taxon>Fungi</taxon>
        <taxon>Dikarya</taxon>
        <taxon>Basidiomycota</taxon>
        <taxon>Agaricomycotina</taxon>
        <taxon>Agaricomycetes</taxon>
        <taxon>Polyporales</taxon>
        <taxon>Polyporaceae</taxon>
        <taxon>Trametes</taxon>
    </lineage>
</organism>
<evidence type="ECO:0000256" key="10">
    <source>
        <dbReference type="ARBA" id="ARBA00023145"/>
    </source>
</evidence>
<feature type="active site" description="Charge relay system" evidence="11">
    <location>
        <position position="457"/>
    </location>
</feature>
<evidence type="ECO:0000256" key="2">
    <source>
        <dbReference type="ARBA" id="ARBA00002451"/>
    </source>
</evidence>
<evidence type="ECO:0000256" key="5">
    <source>
        <dbReference type="ARBA" id="ARBA00022670"/>
    </source>
</evidence>
<dbReference type="OrthoDB" id="409122at2759"/>
<dbReference type="Proteomes" id="UP000029665">
    <property type="component" value="Unassembled WGS sequence"/>
</dbReference>
<dbReference type="EMBL" id="CCBP010000117">
    <property type="protein sequence ID" value="CDO72790.1"/>
    <property type="molecule type" value="Genomic_DNA"/>
</dbReference>
<dbReference type="SUPFAM" id="SSF54897">
    <property type="entry name" value="Protease propeptides/inhibitors"/>
    <property type="match status" value="1"/>
</dbReference>
<proteinExistence type="predicted"/>
<evidence type="ECO:0000256" key="12">
    <source>
        <dbReference type="SAM" id="MobiDB-lite"/>
    </source>
</evidence>
<feature type="binding site" evidence="11">
    <location>
        <position position="499"/>
    </location>
    <ligand>
        <name>Ca(2+)</name>
        <dbReference type="ChEBI" id="CHEBI:29108"/>
    </ligand>
</feature>
<gene>
    <name evidence="14" type="ORF">BN946_scf184994.g43</name>
</gene>
<dbReference type="Pfam" id="PF09286">
    <property type="entry name" value="Pro-kuma_activ"/>
    <property type="match status" value="1"/>
</dbReference>
<reference evidence="14" key="1">
    <citation type="submission" date="2014-01" db="EMBL/GenBank/DDBJ databases">
        <title>The genome of the white-rot fungus Pycnoporus cinnabarinus: a basidiomycete model with a versatile arsenal for lignocellulosic biomass breakdown.</title>
        <authorList>
            <person name="Levasseur A."/>
            <person name="Lomascolo A."/>
            <person name="Ruiz-Duenas F.J."/>
            <person name="Uzan E."/>
            <person name="Piumi F."/>
            <person name="Kues U."/>
            <person name="Ram A.F.J."/>
            <person name="Murat C."/>
            <person name="Haon M."/>
            <person name="Benoit I."/>
            <person name="Arfi Y."/>
            <person name="Chevret D."/>
            <person name="Drula E."/>
            <person name="Kwon M.J."/>
            <person name="Gouret P."/>
            <person name="Lesage-Meessen L."/>
            <person name="Lombard V."/>
            <person name="Mariette J."/>
            <person name="Noirot C."/>
            <person name="Park J."/>
            <person name="Patyshakuliyeva A."/>
            <person name="Wieneger R.A.B."/>
            <person name="Wosten H.A.B."/>
            <person name="Martin F."/>
            <person name="Coutinho P.M."/>
            <person name="de Vries R."/>
            <person name="Martinez A.T."/>
            <person name="Klopp C."/>
            <person name="Pontarotti P."/>
            <person name="Henrissat B."/>
            <person name="Record E."/>
        </authorList>
    </citation>
    <scope>NUCLEOTIDE SEQUENCE [LARGE SCALE GENOMIC DNA]</scope>
    <source>
        <strain evidence="14">BRFM137</strain>
    </source>
</reference>
<evidence type="ECO:0000313" key="15">
    <source>
        <dbReference type="Proteomes" id="UP000029665"/>
    </source>
</evidence>
<evidence type="ECO:0000313" key="14">
    <source>
        <dbReference type="EMBL" id="CDO72790.1"/>
    </source>
</evidence>
<evidence type="ECO:0000256" key="7">
    <source>
        <dbReference type="ARBA" id="ARBA00022801"/>
    </source>
</evidence>
<dbReference type="GO" id="GO:0004252">
    <property type="term" value="F:serine-type endopeptidase activity"/>
    <property type="evidence" value="ECO:0007669"/>
    <property type="project" value="UniProtKB-UniRule"/>
</dbReference>
<protein>
    <recommendedName>
        <fullName evidence="4">tripeptidyl-peptidase II</fullName>
        <ecNumber evidence="4">3.4.14.10</ecNumber>
    </recommendedName>
</protein>
<accession>A0A060SEN3</accession>
<evidence type="ECO:0000256" key="8">
    <source>
        <dbReference type="ARBA" id="ARBA00022825"/>
    </source>
</evidence>
<evidence type="ECO:0000256" key="3">
    <source>
        <dbReference type="ARBA" id="ARBA00004239"/>
    </source>
</evidence>
<dbReference type="SUPFAM" id="SSF52743">
    <property type="entry name" value="Subtilisin-like"/>
    <property type="match status" value="1"/>
</dbReference>
<dbReference type="OMA" id="SCKTQIT"/>
<keyword evidence="5 11" id="KW-0645">Protease</keyword>
<sequence length="540" mass="56958">MRVHERRSDVPSGFKYLGKADENAILNLRIALVQSDPVELEAALHDVSDPRSKNYRKHLSKAQVEAFAIPEPASVKAVNAWLAKHNVTASTISPAGDWLSMQIPVAKANAMLSTQFCEYVHVKTNTSIIRTLSFSIPDTVKGHLAAIHPTTSFVEPRVSRAEIELLHLPRAGDGTQTSLKPSDRPKAQPTEVTAVDGSCKSEITPQCLQTIYNIPTAPATGRSNLSVATFAQEFATPSDLKAFLGQFRQDAANHASKVSIEALDGGANNSTFGTTEASLDVQYTTAVATNVPITIVTVGSDNHDGIAGFLDLVNNLLEQEQLPQVLTTSFGFTEKDIPAAIGSNLCNAYAQLGARGTTVLFASGDGGVSGIQATQDCTTFLPTFPSTCPFVTSVDSPISSPDRDNQDAAVSGYLKKLGKTNAGLFNSSGRAFPDIAAQAQGFQVVVNGQVQPVAGTSAASPTVASLVALLNDAIIKDGGAPVGFLNPFLYAQGASALNDITQGHNPGCGTDGFPATEGWDAVYSSIGVTEWVILIRMTTR</sequence>
<evidence type="ECO:0000259" key="13">
    <source>
        <dbReference type="PROSITE" id="PS51695"/>
    </source>
</evidence>
<dbReference type="HOGENOM" id="CLU_013783_3_1_1"/>
<dbReference type="GO" id="GO:0046872">
    <property type="term" value="F:metal ion binding"/>
    <property type="evidence" value="ECO:0007669"/>
    <property type="project" value="UniProtKB-UniRule"/>
</dbReference>
<dbReference type="SMART" id="SM00944">
    <property type="entry name" value="Pro-kuma_activ"/>
    <property type="match status" value="1"/>
</dbReference>
<keyword evidence="10" id="KW-0865">Zymogen</keyword>
<dbReference type="GO" id="GO:0006508">
    <property type="term" value="P:proteolysis"/>
    <property type="evidence" value="ECO:0007669"/>
    <property type="project" value="UniProtKB-KW"/>
</dbReference>
<keyword evidence="6 11" id="KW-0479">Metal-binding</keyword>
<name>A0A060SEN3_PYCCI</name>
<dbReference type="GO" id="GO:0008240">
    <property type="term" value="F:tripeptidyl-peptidase activity"/>
    <property type="evidence" value="ECO:0007669"/>
    <property type="project" value="UniProtKB-EC"/>
</dbReference>
<keyword evidence="8 11" id="KW-0720">Serine protease</keyword>
<evidence type="ECO:0000256" key="9">
    <source>
        <dbReference type="ARBA" id="ARBA00022837"/>
    </source>
</evidence>
<comment type="cofactor">
    <cofactor evidence="11">
        <name>Ca(2+)</name>
        <dbReference type="ChEBI" id="CHEBI:29108"/>
    </cofactor>
    <text evidence="11">Binds 1 Ca(2+) ion per subunit.</text>
</comment>
<evidence type="ECO:0000256" key="4">
    <source>
        <dbReference type="ARBA" id="ARBA00012462"/>
    </source>
</evidence>